<dbReference type="CDD" id="cd06587">
    <property type="entry name" value="VOC"/>
    <property type="match status" value="1"/>
</dbReference>
<dbReference type="SUPFAM" id="SSF54593">
    <property type="entry name" value="Glyoxalase/Bleomycin resistance protein/Dihydroxybiphenyl dioxygenase"/>
    <property type="match status" value="1"/>
</dbReference>
<comment type="caution">
    <text evidence="2">The sequence shown here is derived from an EMBL/GenBank/DDBJ whole genome shotgun (WGS) entry which is preliminary data.</text>
</comment>
<dbReference type="AlphaFoldDB" id="A0AA37XCD8"/>
<name>A0AA37XCD8_9MICO</name>
<feature type="domain" description="VOC" evidence="1">
    <location>
        <begin position="3"/>
        <end position="127"/>
    </location>
</feature>
<reference evidence="2 3" key="1">
    <citation type="journal article" date="2014" name="Int. J. Syst. Evol. Microbiol.">
        <title>Complete genome sequence of Corynebacterium casei LMG S-19264T (=DSM 44701T), isolated from a smear-ripened cheese.</title>
        <authorList>
            <consortium name="US DOE Joint Genome Institute (JGI-PGF)"/>
            <person name="Walter F."/>
            <person name="Albersmeier A."/>
            <person name="Kalinowski J."/>
            <person name="Ruckert C."/>
        </authorList>
    </citation>
    <scope>NUCLEOTIDE SEQUENCE [LARGE SCALE GENOMIC DNA]</scope>
    <source>
        <strain evidence="2 3">NBRC 112289</strain>
    </source>
</reference>
<dbReference type="PROSITE" id="PS51819">
    <property type="entry name" value="VOC"/>
    <property type="match status" value="1"/>
</dbReference>
<organism evidence="2 3">
    <name type="scientific">Arenivirga flava</name>
    <dbReference type="NCBI Taxonomy" id="1930060"/>
    <lineage>
        <taxon>Bacteria</taxon>
        <taxon>Bacillati</taxon>
        <taxon>Actinomycetota</taxon>
        <taxon>Actinomycetes</taxon>
        <taxon>Micrococcales</taxon>
        <taxon>Microbacteriaceae</taxon>
        <taxon>Arenivirga</taxon>
    </lineage>
</organism>
<dbReference type="Proteomes" id="UP001157160">
    <property type="component" value="Unassembled WGS sequence"/>
</dbReference>
<dbReference type="EMBL" id="BSUL01000001">
    <property type="protein sequence ID" value="GMA29668.1"/>
    <property type="molecule type" value="Genomic_DNA"/>
</dbReference>
<protein>
    <recommendedName>
        <fullName evidence="1">VOC domain-containing protein</fullName>
    </recommendedName>
</protein>
<gene>
    <name evidence="2" type="ORF">GCM10025874_29210</name>
</gene>
<dbReference type="InterPro" id="IPR037523">
    <property type="entry name" value="VOC_core"/>
</dbReference>
<sequence>MFSTDQAFSGFAVDDIPAARAFYEDVLGVDVRTNEMGFLDLHFPNGHSVFVYGKEVHEPASFTILNFPVADIDAAMRDLRAKGVETKIYADDELETDDLGIARGMGGGPDIGWIRDPAGNVLAVIQA</sequence>
<proteinExistence type="predicted"/>
<dbReference type="RefSeq" id="WP_284233976.1">
    <property type="nucleotide sequence ID" value="NZ_BSUL01000001.1"/>
</dbReference>
<evidence type="ECO:0000313" key="3">
    <source>
        <dbReference type="Proteomes" id="UP001157160"/>
    </source>
</evidence>
<dbReference type="InterPro" id="IPR004360">
    <property type="entry name" value="Glyas_Fos-R_dOase_dom"/>
</dbReference>
<evidence type="ECO:0000259" key="1">
    <source>
        <dbReference type="PROSITE" id="PS51819"/>
    </source>
</evidence>
<dbReference type="InterPro" id="IPR029068">
    <property type="entry name" value="Glyas_Bleomycin-R_OHBP_Dase"/>
</dbReference>
<accession>A0AA37XCD8</accession>
<evidence type="ECO:0000313" key="2">
    <source>
        <dbReference type="EMBL" id="GMA29668.1"/>
    </source>
</evidence>
<keyword evidence="3" id="KW-1185">Reference proteome</keyword>
<dbReference type="Gene3D" id="3.10.180.10">
    <property type="entry name" value="2,3-Dihydroxybiphenyl 1,2-Dioxygenase, domain 1"/>
    <property type="match status" value="1"/>
</dbReference>
<dbReference type="Pfam" id="PF00903">
    <property type="entry name" value="Glyoxalase"/>
    <property type="match status" value="1"/>
</dbReference>